<dbReference type="Pfam" id="PF00668">
    <property type="entry name" value="Condensation"/>
    <property type="match status" value="2"/>
</dbReference>
<dbReference type="PANTHER" id="PTHR45527:SF1">
    <property type="entry name" value="FATTY ACID SYNTHASE"/>
    <property type="match status" value="1"/>
</dbReference>
<feature type="region of interest" description="Disordered" evidence="4">
    <location>
        <begin position="1"/>
        <end position="53"/>
    </location>
</feature>
<evidence type="ECO:0000256" key="4">
    <source>
        <dbReference type="SAM" id="MobiDB-lite"/>
    </source>
</evidence>
<dbReference type="Pfam" id="PF00501">
    <property type="entry name" value="AMP-binding"/>
    <property type="match status" value="1"/>
</dbReference>
<dbReference type="InterPro" id="IPR036736">
    <property type="entry name" value="ACP-like_sf"/>
</dbReference>
<dbReference type="InterPro" id="IPR025110">
    <property type="entry name" value="AMP-bd_C"/>
</dbReference>
<keyword evidence="7" id="KW-1185">Reference proteome</keyword>
<dbReference type="GO" id="GO:0072330">
    <property type="term" value="P:monocarboxylic acid biosynthetic process"/>
    <property type="evidence" value="ECO:0007669"/>
    <property type="project" value="UniProtKB-ARBA"/>
</dbReference>
<dbReference type="PROSITE" id="PS00012">
    <property type="entry name" value="PHOSPHOPANTETHEINE"/>
    <property type="match status" value="2"/>
</dbReference>
<dbReference type="RefSeq" id="WP_077114372.1">
    <property type="nucleotide sequence ID" value="NZ_MUKP01000026.1"/>
</dbReference>
<gene>
    <name evidence="6" type="ORF">B0T46_00830</name>
</gene>
<dbReference type="InterPro" id="IPR000873">
    <property type="entry name" value="AMP-dep_synth/lig_dom"/>
</dbReference>
<accession>A0A1W0B8K9</accession>
<dbReference type="SUPFAM" id="SSF52777">
    <property type="entry name" value="CoA-dependent acyltransferases"/>
    <property type="match status" value="4"/>
</dbReference>
<comment type="caution">
    <text evidence="6">The sequence shown here is derived from an EMBL/GenBank/DDBJ whole genome shotgun (WGS) entry which is preliminary data.</text>
</comment>
<dbReference type="GO" id="GO:0043041">
    <property type="term" value="P:amino acid activation for nonribosomal peptide biosynthetic process"/>
    <property type="evidence" value="ECO:0007669"/>
    <property type="project" value="TreeGrafter"/>
</dbReference>
<dbReference type="FunFam" id="3.40.50.980:FF:000001">
    <property type="entry name" value="Non-ribosomal peptide synthetase"/>
    <property type="match status" value="1"/>
</dbReference>
<dbReference type="InterPro" id="IPR020845">
    <property type="entry name" value="AMP-binding_CS"/>
</dbReference>
<dbReference type="PROSITE" id="PS00455">
    <property type="entry name" value="AMP_BINDING"/>
    <property type="match status" value="1"/>
</dbReference>
<feature type="compositionally biased region" description="Polar residues" evidence="4">
    <location>
        <begin position="1"/>
        <end position="14"/>
    </location>
</feature>
<dbReference type="STRING" id="1538463.B0T36_01320"/>
<evidence type="ECO:0000256" key="1">
    <source>
        <dbReference type="ARBA" id="ARBA00001957"/>
    </source>
</evidence>
<protein>
    <submittedName>
        <fullName evidence="6">Non-ribosomal peptide synthetase</fullName>
    </submittedName>
</protein>
<dbReference type="Pfam" id="PF00550">
    <property type="entry name" value="PP-binding"/>
    <property type="match status" value="2"/>
</dbReference>
<dbReference type="Proteomes" id="UP000188836">
    <property type="component" value="Unassembled WGS sequence"/>
</dbReference>
<dbReference type="FunFam" id="2.30.38.10:FF:000001">
    <property type="entry name" value="Non-ribosomal peptide synthetase PvdI"/>
    <property type="match status" value="1"/>
</dbReference>
<dbReference type="InterPro" id="IPR045851">
    <property type="entry name" value="AMP-bd_C_sf"/>
</dbReference>
<dbReference type="Gene3D" id="3.30.559.10">
    <property type="entry name" value="Chloramphenicol acetyltransferase-like domain"/>
    <property type="match status" value="2"/>
</dbReference>
<dbReference type="InterPro" id="IPR009081">
    <property type="entry name" value="PP-bd_ACP"/>
</dbReference>
<dbReference type="CDD" id="cd05930">
    <property type="entry name" value="A_NRPS"/>
    <property type="match status" value="1"/>
</dbReference>
<dbReference type="FunFam" id="3.40.50.12780:FF:000012">
    <property type="entry name" value="Non-ribosomal peptide synthetase"/>
    <property type="match status" value="1"/>
</dbReference>
<dbReference type="Gene3D" id="3.30.559.30">
    <property type="entry name" value="Nonribosomal peptide synthetase, condensation domain"/>
    <property type="match status" value="2"/>
</dbReference>
<dbReference type="Pfam" id="PF13193">
    <property type="entry name" value="AMP-binding_C"/>
    <property type="match status" value="1"/>
</dbReference>
<dbReference type="SUPFAM" id="SSF56801">
    <property type="entry name" value="Acetyl-CoA synthetase-like"/>
    <property type="match status" value="1"/>
</dbReference>
<keyword evidence="3" id="KW-0597">Phosphoprotein</keyword>
<reference evidence="6 7" key="1">
    <citation type="journal article" date="2016" name="Antonie Van Leeuwenhoek">
        <title>Nocardia donostiensis sp. nov., isolated from human respiratory specimens.</title>
        <authorList>
            <person name="Ercibengoa M."/>
            <person name="Bell M."/>
            <person name="Marimon J.M."/>
            <person name="Humrighouse B."/>
            <person name="Klenk H.P."/>
            <person name="Potter G."/>
            <person name="Perez-Trallero E."/>
        </authorList>
    </citation>
    <scope>NUCLEOTIDE SEQUENCE [LARGE SCALE GENOMIC DNA]</scope>
    <source>
        <strain evidence="6 7">X1655</strain>
    </source>
</reference>
<feature type="domain" description="Carrier" evidence="5">
    <location>
        <begin position="1002"/>
        <end position="1077"/>
    </location>
</feature>
<dbReference type="GO" id="GO:0008610">
    <property type="term" value="P:lipid biosynthetic process"/>
    <property type="evidence" value="ECO:0007669"/>
    <property type="project" value="UniProtKB-ARBA"/>
</dbReference>
<feature type="domain" description="Carrier" evidence="5">
    <location>
        <begin position="1586"/>
        <end position="1660"/>
    </location>
</feature>
<dbReference type="SUPFAM" id="SSF47336">
    <property type="entry name" value="ACP-like"/>
    <property type="match status" value="2"/>
</dbReference>
<dbReference type="GO" id="GO:0003824">
    <property type="term" value="F:catalytic activity"/>
    <property type="evidence" value="ECO:0007669"/>
    <property type="project" value="InterPro"/>
</dbReference>
<comment type="cofactor">
    <cofactor evidence="1">
        <name>pantetheine 4'-phosphate</name>
        <dbReference type="ChEBI" id="CHEBI:47942"/>
    </cofactor>
</comment>
<dbReference type="GO" id="GO:0031177">
    <property type="term" value="F:phosphopantetheine binding"/>
    <property type="evidence" value="ECO:0007669"/>
    <property type="project" value="InterPro"/>
</dbReference>
<dbReference type="Gene3D" id="3.30.300.30">
    <property type="match status" value="1"/>
</dbReference>
<dbReference type="UniPathway" id="UPA00011"/>
<dbReference type="InterPro" id="IPR023213">
    <property type="entry name" value="CAT-like_dom_sf"/>
</dbReference>
<sequence length="1710" mass="183804">MSDTKASSDVSSGRSAADRRKELLRRRMRESGVLAAETATAPQRRVRAGEQQPLSAGQRRMWFLQTRDPEDTTLNLCVAYRLTGALDETRLRAAFDAVVARHDILRTTYGVDADGEPYQVFTDEAATAWQSHDLTDLPEAGRERRVEVLARREFGRPFALATETPLRVTLARLGAEEWVLILVLHHICWDDDSWAVFFADLNAAYTGGELPAPVGQFVEVEVLDGPGEETAATEAEVEYWRDALRPLPEPLELPGTVGGSKHADRRTATLSPELLARVEAFAKERAATPFMVLLAGFAAVIHRYTAASDFLVSVPVTVRRNATAQQLIGYFGNTLLLRQTVRSGASFSDVVDSAKQTCLGAFAHQGIGIERVVQEANPTRVAGRDGMEQLVRLGFSVRKSADAFDLPGVVAEQLDFGAPTAQVPLAFAVVLDAAGGALVEAEYWTGDLPAPLVDQLLGHYVRLLDSALTQPGRRLVDVDMLSAEDRATILELSHGELVPIPAATMVDLLQDRVAAAPDAPALISDDTELSYDQLNRRANRVAHWLIGRGIGAEDLVGLRFTTSVEFIVAVLGVLKAGAAYLPIDPSYPQDRIDYLIDDAAPALVLDHTGFAAAEAAAAALPETNPTDADRVRPLLPQHLAYVIYTSGSTGKPKGVPVAHAAIAEHVRGFAAEWGMNDQDRLLQSSSVSFDASLVDIFMTLSLGARLIVPKPDAFRDIRYVSDLITRHGVTVLHMVPSMLSTFLLLPEVIEWRALRRVPVGGEALPGEVADKFATIFDAELRNHYGPTEAVVCATHMPVEGPQGTGVVPIGMPNRNVYAYVLDEALQLVPAGVVGEIYLGGAQLARGYLGRSGLTAQRFVADPFCPGARLYRTGDLARRNLSGALEFMGRADEQVKVRGFRIELGEVESAITAHPAVGHCVVVVAEDPAVGAMLAAYVVPAAGYTVDEVDVDEVRSAVAAGLPQYMVPSAFAVIDQIPLTVNGKLDKRALPAVTSAAERGYREPATATERRLCEIFAQLFSVDRVGADDSFFELGGHSLLAARLAAQIRAGFGVELDVRAVFDTPTAAGLAARLVTQFRDEFGIDLDAMDDESDDQLPQTGSGGNRPELVQQSRPELLPLSYSQLSMWFQYRMEGPSAAANLPLAMRFDGPLDIAALTTAINDVVARHETLRTSFPERDGIPYQVVHPALTVQMPVTEITADRLDAELADIANFPFPLDEQPLIRPRLFALDEHTHVLSLLVHHITADHASFGILLDDLVAAYRARTETGQAPHWDPLPVQYADYALWQRAVFDAGPSGEPSDYAAAQVTHWRSVLAGLPEEINVGHDFQRPAVLGKRGEVATFTVPAERRDKLQTLAEQSNASEFALYQSIVATVLHKLGGGTDIAIGTPVAGRVDEAVGELVGLFANMVVLRNDLSGDPTLREVVARGRDVVLDAYIHQELPIERLVEALNPPRTRSRNPLFQTMLHFRGADWAPAPIALDASGAATVTVLPVDFDISFLDLNLSMNVAADGSMDVRVVVNADLYEPRTAQLIAQAVEAALTAFATTPEQRAAQLELLPAADLDHLLAPPAPRGGAVAGATADAAGAADIEQKLIALLEELLEIDDVTAEDNFFALGGDSVISIQWSARAAALGLPLTPQMVFEHMTIAELAAAVDAAVVDAVDAVAGDTEPVPAPPQTDDGATHAPMSASGLDADALAALTASWQARS</sequence>
<dbReference type="Gene3D" id="2.30.38.10">
    <property type="entry name" value="Luciferase, Domain 3"/>
    <property type="match status" value="1"/>
</dbReference>
<name>A0A1W0B8K9_9NOCA</name>
<dbReference type="SMART" id="SM00823">
    <property type="entry name" value="PKS_PP"/>
    <property type="match status" value="2"/>
</dbReference>
<evidence type="ECO:0000256" key="3">
    <source>
        <dbReference type="ARBA" id="ARBA00022553"/>
    </source>
</evidence>
<dbReference type="SMART" id="SM01294">
    <property type="entry name" value="PKS_PP_betabranch"/>
    <property type="match status" value="1"/>
</dbReference>
<evidence type="ECO:0000313" key="7">
    <source>
        <dbReference type="Proteomes" id="UP000188836"/>
    </source>
</evidence>
<dbReference type="CDD" id="cd19531">
    <property type="entry name" value="LCL_NRPS-like"/>
    <property type="match status" value="1"/>
</dbReference>
<evidence type="ECO:0000256" key="2">
    <source>
        <dbReference type="ARBA" id="ARBA00022450"/>
    </source>
</evidence>
<dbReference type="FunFam" id="1.10.1200.10:FF:000016">
    <property type="entry name" value="Non-ribosomal peptide synthase"/>
    <property type="match status" value="1"/>
</dbReference>
<dbReference type="InterPro" id="IPR010071">
    <property type="entry name" value="AA_adenyl_dom"/>
</dbReference>
<dbReference type="FunFam" id="3.30.300.30:FF:000010">
    <property type="entry name" value="Enterobactin synthetase component F"/>
    <property type="match status" value="1"/>
</dbReference>
<evidence type="ECO:0000259" key="5">
    <source>
        <dbReference type="PROSITE" id="PS50075"/>
    </source>
</evidence>
<feature type="region of interest" description="Disordered" evidence="4">
    <location>
        <begin position="1088"/>
        <end position="1112"/>
    </location>
</feature>
<keyword evidence="2" id="KW-0596">Phosphopantetheine</keyword>
<dbReference type="GO" id="GO:0005829">
    <property type="term" value="C:cytosol"/>
    <property type="evidence" value="ECO:0007669"/>
    <property type="project" value="TreeGrafter"/>
</dbReference>
<dbReference type="InterPro" id="IPR006162">
    <property type="entry name" value="Ppantetheine_attach_site"/>
</dbReference>
<dbReference type="Gene3D" id="1.10.1200.10">
    <property type="entry name" value="ACP-like"/>
    <property type="match status" value="2"/>
</dbReference>
<organism evidence="6 7">
    <name type="scientific">Nocardia donostiensis</name>
    <dbReference type="NCBI Taxonomy" id="1538463"/>
    <lineage>
        <taxon>Bacteria</taxon>
        <taxon>Bacillati</taxon>
        <taxon>Actinomycetota</taxon>
        <taxon>Actinomycetes</taxon>
        <taxon>Mycobacteriales</taxon>
        <taxon>Nocardiaceae</taxon>
        <taxon>Nocardia</taxon>
    </lineage>
</organism>
<evidence type="ECO:0000313" key="6">
    <source>
        <dbReference type="EMBL" id="ONM50497.1"/>
    </source>
</evidence>
<dbReference type="InterPro" id="IPR001242">
    <property type="entry name" value="Condensation_dom"/>
</dbReference>
<dbReference type="CDD" id="cd19540">
    <property type="entry name" value="LCL_NRPS-like"/>
    <property type="match status" value="1"/>
</dbReference>
<dbReference type="OrthoDB" id="2472181at2"/>
<dbReference type="GO" id="GO:0044550">
    <property type="term" value="P:secondary metabolite biosynthetic process"/>
    <property type="evidence" value="ECO:0007669"/>
    <property type="project" value="UniProtKB-ARBA"/>
</dbReference>
<dbReference type="Gene3D" id="3.40.50.980">
    <property type="match status" value="2"/>
</dbReference>
<dbReference type="NCBIfam" id="TIGR01733">
    <property type="entry name" value="AA-adenyl-dom"/>
    <property type="match status" value="1"/>
</dbReference>
<dbReference type="PANTHER" id="PTHR45527">
    <property type="entry name" value="NONRIBOSOMAL PEPTIDE SYNTHETASE"/>
    <property type="match status" value="1"/>
</dbReference>
<feature type="region of interest" description="Disordered" evidence="4">
    <location>
        <begin position="1669"/>
        <end position="1690"/>
    </location>
</feature>
<dbReference type="InterPro" id="IPR020806">
    <property type="entry name" value="PKS_PP-bd"/>
</dbReference>
<dbReference type="PROSITE" id="PS50075">
    <property type="entry name" value="CARRIER"/>
    <property type="match status" value="2"/>
</dbReference>
<proteinExistence type="predicted"/>
<dbReference type="EMBL" id="MUMY01000001">
    <property type="protein sequence ID" value="ONM50497.1"/>
    <property type="molecule type" value="Genomic_DNA"/>
</dbReference>